<dbReference type="Pfam" id="PF24035">
    <property type="entry name" value="DUF7344"/>
    <property type="match status" value="1"/>
</dbReference>
<dbReference type="eggNOG" id="arCOG03828">
    <property type="taxonomic scope" value="Archaea"/>
</dbReference>
<evidence type="ECO:0000313" key="3">
    <source>
        <dbReference type="Proteomes" id="UP000183275"/>
    </source>
</evidence>
<protein>
    <recommendedName>
        <fullName evidence="1">DUF7344 domain-containing protein</fullName>
    </recommendedName>
</protein>
<feature type="domain" description="DUF7344" evidence="1">
    <location>
        <begin position="19"/>
        <end position="101"/>
    </location>
</feature>
<dbReference type="EMBL" id="FOIS01000003">
    <property type="protein sequence ID" value="SEW12049.1"/>
    <property type="molecule type" value="Genomic_DNA"/>
</dbReference>
<reference evidence="3" key="1">
    <citation type="submission" date="2016-10" db="EMBL/GenBank/DDBJ databases">
        <authorList>
            <person name="Varghese N."/>
        </authorList>
    </citation>
    <scope>NUCLEOTIDE SEQUENCE [LARGE SCALE GENOMIC DNA]</scope>
    <source>
        <strain evidence="3">CGMCC 1.12284</strain>
    </source>
</reference>
<dbReference type="AlphaFoldDB" id="A0A1I0PCC9"/>
<proteinExistence type="predicted"/>
<dbReference type="Proteomes" id="UP000183275">
    <property type="component" value="Unassembled WGS sequence"/>
</dbReference>
<accession>A0A1I0PCC9</accession>
<keyword evidence="3" id="KW-1185">Reference proteome</keyword>
<sequence length="129" mass="14609">MTNRNVDRGSGVTRANASFEILRDPHRRSVCRYVSRTETPIVTRAELVDYVAERASDAVETDGETDPRVARRRVATQLRHVHLPKLDDFGIVEYDPDRETISVDREALATHLERARGAIADLQDPLSEQ</sequence>
<organism evidence="2 3">
    <name type="scientific">Natrinema salifodinae</name>
    <dbReference type="NCBI Taxonomy" id="1202768"/>
    <lineage>
        <taxon>Archaea</taxon>
        <taxon>Methanobacteriati</taxon>
        <taxon>Methanobacteriota</taxon>
        <taxon>Stenosarchaea group</taxon>
        <taxon>Halobacteria</taxon>
        <taxon>Halobacteriales</taxon>
        <taxon>Natrialbaceae</taxon>
        <taxon>Natrinema</taxon>
    </lineage>
</organism>
<evidence type="ECO:0000313" key="2">
    <source>
        <dbReference type="EMBL" id="SEW12049.1"/>
    </source>
</evidence>
<evidence type="ECO:0000259" key="1">
    <source>
        <dbReference type="Pfam" id="PF24035"/>
    </source>
</evidence>
<name>A0A1I0PCC9_9EURY</name>
<dbReference type="InterPro" id="IPR055768">
    <property type="entry name" value="DUF7344"/>
</dbReference>
<gene>
    <name evidence="2" type="ORF">SAMN05216285_2417</name>
</gene>